<name>A0AC34PUJ7_9BILA</name>
<organism evidence="1 2">
    <name type="scientific">Panagrolaimus sp. JU765</name>
    <dbReference type="NCBI Taxonomy" id="591449"/>
    <lineage>
        <taxon>Eukaryota</taxon>
        <taxon>Metazoa</taxon>
        <taxon>Ecdysozoa</taxon>
        <taxon>Nematoda</taxon>
        <taxon>Chromadorea</taxon>
        <taxon>Rhabditida</taxon>
        <taxon>Tylenchina</taxon>
        <taxon>Panagrolaimomorpha</taxon>
        <taxon>Panagrolaimoidea</taxon>
        <taxon>Panagrolaimidae</taxon>
        <taxon>Panagrolaimus</taxon>
    </lineage>
</organism>
<accession>A0AC34PUJ7</accession>
<reference evidence="2" key="1">
    <citation type="submission" date="2022-11" db="UniProtKB">
        <authorList>
            <consortium name="WormBaseParasite"/>
        </authorList>
    </citation>
    <scope>IDENTIFICATION</scope>
</reference>
<sequence length="299" mass="34134">MEGVNDEPISAADMALVDQDVAAAEASGQPLTAAELREKIKEIKKMKEELARKEDLEKEIRRREDGKAMLEVARKNAELKQKLELEQQRKQREADVQYKKRLLEELERDKERRKAARNPAAVQPQTAPAKPLPTVNSDECRICFQFSDGKRINAVFPSSAKFQEVYDHVAKNKLFDGNYELHRTYPRAPIKDFDKNLIELQLTPASVLAVSKLTTTQALVLSRTQEIVKSIFYLLLTIISCPLVTARDFIVSLFGNNHVRRTDGETGSNRMVEQRKKKERKDHDSDDEGTWNGNSTQQL</sequence>
<evidence type="ECO:0000313" key="2">
    <source>
        <dbReference type="WBParaSite" id="JU765_v2.g10085.t1"/>
    </source>
</evidence>
<dbReference type="WBParaSite" id="JU765_v2.g10085.t1">
    <property type="protein sequence ID" value="JU765_v2.g10085.t1"/>
    <property type="gene ID" value="JU765_v2.g10085"/>
</dbReference>
<protein>
    <submittedName>
        <fullName evidence="2">UBX domain-containing protein</fullName>
    </submittedName>
</protein>
<evidence type="ECO:0000313" key="1">
    <source>
        <dbReference type="Proteomes" id="UP000887576"/>
    </source>
</evidence>
<dbReference type="Proteomes" id="UP000887576">
    <property type="component" value="Unplaced"/>
</dbReference>
<proteinExistence type="predicted"/>